<protein>
    <submittedName>
        <fullName evidence="2">Uncharacterized protein</fullName>
    </submittedName>
</protein>
<dbReference type="EMBL" id="JBHTBH010000006">
    <property type="protein sequence ID" value="MFC7329063.1"/>
    <property type="molecule type" value="Genomic_DNA"/>
</dbReference>
<reference evidence="3" key="1">
    <citation type="journal article" date="2019" name="Int. J. Syst. Evol. Microbiol.">
        <title>The Global Catalogue of Microorganisms (GCM) 10K type strain sequencing project: providing services to taxonomists for standard genome sequencing and annotation.</title>
        <authorList>
            <consortium name="The Broad Institute Genomics Platform"/>
            <consortium name="The Broad Institute Genome Sequencing Center for Infectious Disease"/>
            <person name="Wu L."/>
            <person name="Ma J."/>
        </authorList>
    </citation>
    <scope>NUCLEOTIDE SEQUENCE [LARGE SCALE GENOMIC DNA]</scope>
    <source>
        <strain evidence="3">CGMCC 4.7382</strain>
    </source>
</reference>
<dbReference type="RefSeq" id="WP_379871706.1">
    <property type="nucleotide sequence ID" value="NZ_JBHTBH010000006.1"/>
</dbReference>
<keyword evidence="1" id="KW-0812">Transmembrane</keyword>
<evidence type="ECO:0000313" key="2">
    <source>
        <dbReference type="EMBL" id="MFC7329063.1"/>
    </source>
</evidence>
<keyword evidence="3" id="KW-1185">Reference proteome</keyword>
<evidence type="ECO:0000256" key="1">
    <source>
        <dbReference type="SAM" id="Phobius"/>
    </source>
</evidence>
<name>A0ABW2KI61_9ACTN</name>
<accession>A0ABW2KI61</accession>
<proteinExistence type="predicted"/>
<keyword evidence="1" id="KW-1133">Transmembrane helix</keyword>
<sequence>MGHRLGRRSDERRPPALVGRIALMAAMLLVILAFLGHHGVVRPDVFAPHAAGLGRLSTAMGTDGEPTRTTPHHAADVAVCGTETAMCLSAKSDIAFPPPGRLTFAELLTPPGRERPLVPPPMCAPPPTPDLAELSVLRI</sequence>
<evidence type="ECO:0000313" key="3">
    <source>
        <dbReference type="Proteomes" id="UP001596540"/>
    </source>
</evidence>
<organism evidence="2 3">
    <name type="scientific">Marinactinospora rubrisoli</name>
    <dbReference type="NCBI Taxonomy" id="2715399"/>
    <lineage>
        <taxon>Bacteria</taxon>
        <taxon>Bacillati</taxon>
        <taxon>Actinomycetota</taxon>
        <taxon>Actinomycetes</taxon>
        <taxon>Streptosporangiales</taxon>
        <taxon>Nocardiopsidaceae</taxon>
        <taxon>Marinactinospora</taxon>
    </lineage>
</organism>
<comment type="caution">
    <text evidence="2">The sequence shown here is derived from an EMBL/GenBank/DDBJ whole genome shotgun (WGS) entry which is preliminary data.</text>
</comment>
<feature type="transmembrane region" description="Helical" evidence="1">
    <location>
        <begin position="21"/>
        <end position="40"/>
    </location>
</feature>
<gene>
    <name evidence="2" type="ORF">ACFQRF_15090</name>
</gene>
<dbReference type="Proteomes" id="UP001596540">
    <property type="component" value="Unassembled WGS sequence"/>
</dbReference>
<keyword evidence="1" id="KW-0472">Membrane</keyword>